<dbReference type="Gene3D" id="2.60.120.560">
    <property type="entry name" value="Exo-inulinase, domain 1"/>
    <property type="match status" value="1"/>
</dbReference>
<dbReference type="Proteomes" id="UP000034406">
    <property type="component" value="Unassembled WGS sequence"/>
</dbReference>
<evidence type="ECO:0000313" key="2">
    <source>
        <dbReference type="EMBL" id="KKQ68770.1"/>
    </source>
</evidence>
<dbReference type="Pfam" id="PF02450">
    <property type="entry name" value="LCAT"/>
    <property type="match status" value="1"/>
</dbReference>
<dbReference type="GO" id="GO:0006629">
    <property type="term" value="P:lipid metabolic process"/>
    <property type="evidence" value="ECO:0007669"/>
    <property type="project" value="InterPro"/>
</dbReference>
<accession>A0A0G0JZZ5</accession>
<dbReference type="Pfam" id="PF06439">
    <property type="entry name" value="3keto-disac_hyd"/>
    <property type="match status" value="1"/>
</dbReference>
<dbReference type="SUPFAM" id="SSF53474">
    <property type="entry name" value="alpha/beta-Hydrolases"/>
    <property type="match status" value="1"/>
</dbReference>
<reference evidence="2 3" key="1">
    <citation type="journal article" date="2015" name="Nature">
        <title>rRNA introns, odd ribosomes, and small enigmatic genomes across a large radiation of phyla.</title>
        <authorList>
            <person name="Brown C.T."/>
            <person name="Hug L.A."/>
            <person name="Thomas B.C."/>
            <person name="Sharon I."/>
            <person name="Castelle C.J."/>
            <person name="Singh A."/>
            <person name="Wilkins M.J."/>
            <person name="Williams K.H."/>
            <person name="Banfield J.F."/>
        </authorList>
    </citation>
    <scope>NUCLEOTIDE SEQUENCE [LARGE SCALE GENOMIC DNA]</scope>
</reference>
<name>A0A0G0JZZ5_9BACT</name>
<sequence length="791" mass="91574">MITILLIFHVILALIIPDKVLANELFKDDFSNVDFTENNWEFINIQNSDRLSWKIVNEKLVGQVSLRQGSLYLHNKNYDLENYTYSFNVKNLGGVDQWILFRISEDKEDYYLFDIRYLDQYWSHDCNNFRLYRHGSTGYKLLKEVNRGNFTNFFDITQNEWRDVDIVLNENNIKVFFDNVLVMDFYDEYDDFLERGSFGFGNWAGEYWRYDVVNYFDDVVIKDLEVILSTPKIVIIPGLGASWNTLAMVSNLQVDDDQWKITPFVHNYDGLINTLKENGLEEGEDFFVWNYDWRKPVSEISEKLGDFLDEKLASDEFYLVGHSLGGLVARDWLQNNESDLRLKKIYTLGTPHYGVTKAYEAWSGGKVSDNYDFGTIVMNVLVQLQKKNFATTAEVLRNYVPVIKDLLPNYVFLKKDGIIFDNSIYKNDYLIQNNPQIPGVFNKISEYFGKGIETKEWINLKESTVYEKTLSVWLEGKPDNYEYGSGDGTVLKKSAMFVGDDDGENREYETNHGQIVDKSLGDLIQIFGLEANEVGIEDYNWNGKLVYYIGSPAYLEANCDDGQAGRSDEMGFLILDSKSFGECEMSIVGTGIGDYHVAYGKVGEEENWKYFEGSIVDEETKLFEVGLDDGQMINSSENLALIKDLISKHLGTLMKKYPNNVNLPRALKEVKRDNVNEMLAYLFKFRAGVSETQSSQLILDNAIVWLERNHQKTTFPRAKVGYNMSKRMIGFVDLWGKFMGRRNNNPSQFGSINYLTMNNYLELQKKYLDEKKYGRSMAYGWALQLLAKQVW</sequence>
<dbReference type="Gene3D" id="3.40.50.1820">
    <property type="entry name" value="alpha/beta hydrolase"/>
    <property type="match status" value="1"/>
</dbReference>
<dbReference type="EMBL" id="LBUT01000021">
    <property type="protein sequence ID" value="KKQ68770.1"/>
    <property type="molecule type" value="Genomic_DNA"/>
</dbReference>
<feature type="domain" description="3-keto-alpha-glucoside-1,2-lyase/3-keto-2-hydroxy-glucal hydratase" evidence="1">
    <location>
        <begin position="38"/>
        <end position="205"/>
    </location>
</feature>
<dbReference type="GO" id="GO:0008374">
    <property type="term" value="F:O-acyltransferase activity"/>
    <property type="evidence" value="ECO:0007669"/>
    <property type="project" value="InterPro"/>
</dbReference>
<dbReference type="AlphaFoldDB" id="A0A0G0JZZ5"/>
<evidence type="ECO:0000313" key="3">
    <source>
        <dbReference type="Proteomes" id="UP000034406"/>
    </source>
</evidence>
<keyword evidence="2" id="KW-0012">Acyltransferase</keyword>
<protein>
    <submittedName>
        <fullName evidence="2">Lecithin:cholesterol acyltransferase</fullName>
    </submittedName>
</protein>
<organism evidence="2 3">
    <name type="scientific">Candidatus Shapirobacteria bacterium GW2011_GWE2_38_30</name>
    <dbReference type="NCBI Taxonomy" id="1618490"/>
    <lineage>
        <taxon>Bacteria</taxon>
        <taxon>Candidatus Shapironibacteriota</taxon>
    </lineage>
</organism>
<comment type="caution">
    <text evidence="2">The sequence shown here is derived from an EMBL/GenBank/DDBJ whole genome shotgun (WGS) entry which is preliminary data.</text>
</comment>
<evidence type="ECO:0000259" key="1">
    <source>
        <dbReference type="Pfam" id="PF06439"/>
    </source>
</evidence>
<keyword evidence="2" id="KW-0808">Transferase</keyword>
<dbReference type="InterPro" id="IPR029058">
    <property type="entry name" value="AB_hydrolase_fold"/>
</dbReference>
<dbReference type="GO" id="GO:0016787">
    <property type="term" value="F:hydrolase activity"/>
    <property type="evidence" value="ECO:0007669"/>
    <property type="project" value="InterPro"/>
</dbReference>
<dbReference type="STRING" id="1618490.US90_C0021G0013"/>
<dbReference type="InterPro" id="IPR010496">
    <property type="entry name" value="AL/BT2_dom"/>
</dbReference>
<gene>
    <name evidence="2" type="ORF">US90_C0021G0013</name>
</gene>
<dbReference type="PANTHER" id="PTHR11440">
    <property type="entry name" value="LECITHIN-CHOLESTEROL ACYLTRANSFERASE-RELATED"/>
    <property type="match status" value="1"/>
</dbReference>
<proteinExistence type="predicted"/>
<dbReference type="InterPro" id="IPR003386">
    <property type="entry name" value="LACT/PDAT_acylTrfase"/>
</dbReference>